<feature type="domain" description="GGDEF" evidence="1">
    <location>
        <begin position="202"/>
        <end position="335"/>
    </location>
</feature>
<dbReference type="AlphaFoldDB" id="B1A0Q1"/>
<dbReference type="Gene3D" id="3.30.70.270">
    <property type="match status" value="1"/>
</dbReference>
<name>B1A0Q1_PELUQ</name>
<dbReference type="NCBIfam" id="TIGR00254">
    <property type="entry name" value="GGDEF"/>
    <property type="match status" value="1"/>
</dbReference>
<dbReference type="InterPro" id="IPR029787">
    <property type="entry name" value="Nucleotide_cyclase"/>
</dbReference>
<reference evidence="2" key="1">
    <citation type="journal article" date="2008" name="ISME J.">
        <title>A rare SAR11 fosmid clone confirming genetic variability in the 'Candidatus Pelagibacter ubique' genome.</title>
        <authorList>
            <person name="Gilbert J.A."/>
            <person name="Muhling M."/>
            <person name="Joint I."/>
        </authorList>
    </citation>
    <scope>NUCLEOTIDE SEQUENCE</scope>
</reference>
<proteinExistence type="predicted"/>
<sequence length="335" mass="37567">MTVSRWRRGLSWRRAVHQMDNILNILCPCHLIINRAGVIEHVAPTMQKILQGKTARLQHVLDLFSIKPRSGHLRGCSMFELDGQKFHLSLRRFLDLRWNGVVLRLQDRDRAIIPISFGMALKETAECFELTHADFGPSELAVDMLCLLEAQSAVRAASRAVTQRIEGAKKNAEIAALTDPLTGLGNRRSLIESLASFARQNISFGIIQLDLDHFKTVNDQLGHPVGDRVLVELSNILRQEIRAHDVAVRLGGDEFILLITGTNDPTELLGLAERLLARLKPPLTIQTHKVQLGLSMGGRIVEAAERWSMIDILQAVDQALYHSKRRGKGRFTFCS</sequence>
<dbReference type="EMBL" id="EU410957">
    <property type="protein sequence ID" value="ACA21550.1"/>
    <property type="molecule type" value="Genomic_DNA"/>
</dbReference>
<dbReference type="CDD" id="cd01949">
    <property type="entry name" value="GGDEF"/>
    <property type="match status" value="1"/>
</dbReference>
<organism evidence="2">
    <name type="scientific">Pelagibacter ubique</name>
    <dbReference type="NCBI Taxonomy" id="198252"/>
    <lineage>
        <taxon>Bacteria</taxon>
        <taxon>Pseudomonadati</taxon>
        <taxon>Pseudomonadota</taxon>
        <taxon>Alphaproteobacteria</taxon>
        <taxon>Candidatus Pelagibacterales</taxon>
        <taxon>Candidatus Pelagibacteraceae</taxon>
        <taxon>Candidatus Pelagibacter</taxon>
    </lineage>
</organism>
<dbReference type="InterPro" id="IPR043128">
    <property type="entry name" value="Rev_trsase/Diguanyl_cyclase"/>
</dbReference>
<evidence type="ECO:0000259" key="1">
    <source>
        <dbReference type="PROSITE" id="PS50887"/>
    </source>
</evidence>
<dbReference type="SMART" id="SM00267">
    <property type="entry name" value="GGDEF"/>
    <property type="match status" value="1"/>
</dbReference>
<accession>B1A0Q1</accession>
<dbReference type="InterPro" id="IPR000160">
    <property type="entry name" value="GGDEF_dom"/>
</dbReference>
<dbReference type="PANTHER" id="PTHR46663:SF4">
    <property type="entry name" value="DIGUANYLATE CYCLASE DGCT-RELATED"/>
    <property type="match status" value="1"/>
</dbReference>
<dbReference type="PROSITE" id="PS50887">
    <property type="entry name" value="GGDEF"/>
    <property type="match status" value="1"/>
</dbReference>
<protein>
    <submittedName>
        <fullName evidence="2">Putative diguanylate cyclase</fullName>
    </submittedName>
</protein>
<dbReference type="SUPFAM" id="SSF55073">
    <property type="entry name" value="Nucleotide cyclase"/>
    <property type="match status" value="1"/>
</dbReference>
<evidence type="ECO:0000313" key="2">
    <source>
        <dbReference type="EMBL" id="ACA21550.1"/>
    </source>
</evidence>
<dbReference type="Pfam" id="PF00990">
    <property type="entry name" value="GGDEF"/>
    <property type="match status" value="1"/>
</dbReference>
<dbReference type="InterPro" id="IPR052163">
    <property type="entry name" value="DGC-Regulatory_Protein"/>
</dbReference>
<dbReference type="PANTHER" id="PTHR46663">
    <property type="entry name" value="DIGUANYLATE CYCLASE DGCT-RELATED"/>
    <property type="match status" value="1"/>
</dbReference>